<sequence>MNILVNMLKERDINVQLYAINKLAEKIQDDKVYKELYSLLESVPDKVKVKIITILNKANFCETVNFAKKNIENEQNPFVRSALVKSLSIDKSGTNLPLIVRCLIDDDNRVRANAVEALGNLKGRNVVDLLLPMKDDSQHRVRLNVLHVLYKQYDEAIFQEFAMLSKDDDKLVRSATAFTLSKIPSRKSFPLLLNLIKDVEPMVRRNAVIALSSEKNITYLKYFVDLYMKEEDNTVKKVLVNAMMVNDTEKSVDRLFRAAEGLGDEGKWRFCQALSIMKSDMSVSFLTKYLSSNNPKVRKECIEALGNYDQKDIIDLLLPYLNDPDEDVKLVAAKVLWKFGIMNAYTSLKKMVASRDENLKRKAKYVLSLMGL</sequence>
<proteinExistence type="predicted"/>
<evidence type="ECO:0008006" key="3">
    <source>
        <dbReference type="Google" id="ProtNLM"/>
    </source>
</evidence>
<dbReference type="AlphaFoldDB" id="A0A2N5ZEL8"/>
<reference evidence="1 2" key="1">
    <citation type="submission" date="2017-11" db="EMBL/GenBank/DDBJ databases">
        <title>Genome-resolved metagenomics identifies genetic mobility, metabolic interactions, and unexpected diversity in perchlorate-reducing communities.</title>
        <authorList>
            <person name="Barnum T.P."/>
            <person name="Figueroa I.A."/>
            <person name="Carlstrom C.I."/>
            <person name="Lucas L.N."/>
            <person name="Engelbrektson A.L."/>
            <person name="Coates J.D."/>
        </authorList>
    </citation>
    <scope>NUCLEOTIDE SEQUENCE [LARGE SCALE GENOMIC DNA]</scope>
    <source>
        <strain evidence="1">BM706</strain>
    </source>
</reference>
<name>A0A2N5ZEL8_MUIH1</name>
<accession>A0A2N5ZEL8</accession>
<dbReference type="InterPro" id="IPR004155">
    <property type="entry name" value="PBS_lyase_HEAT"/>
</dbReference>
<dbReference type="PANTHER" id="PTHR12697:SF38">
    <property type="entry name" value="PBS LYASE HEAT DOMAIN PROTEIN REPEAT-CONTAINING PROTEIN"/>
    <property type="match status" value="1"/>
</dbReference>
<gene>
    <name evidence="1" type="ORF">C0601_08310</name>
</gene>
<dbReference type="SMART" id="SM00567">
    <property type="entry name" value="EZ_HEAT"/>
    <property type="match status" value="4"/>
</dbReference>
<evidence type="ECO:0000313" key="2">
    <source>
        <dbReference type="Proteomes" id="UP000234857"/>
    </source>
</evidence>
<dbReference type="SUPFAM" id="SSF48371">
    <property type="entry name" value="ARM repeat"/>
    <property type="match status" value="1"/>
</dbReference>
<comment type="caution">
    <text evidence="1">The sequence shown here is derived from an EMBL/GenBank/DDBJ whole genome shotgun (WGS) entry which is preliminary data.</text>
</comment>
<dbReference type="Gene3D" id="1.25.10.10">
    <property type="entry name" value="Leucine-rich Repeat Variant"/>
    <property type="match status" value="3"/>
</dbReference>
<dbReference type="Proteomes" id="UP000234857">
    <property type="component" value="Unassembled WGS sequence"/>
</dbReference>
<evidence type="ECO:0000313" key="1">
    <source>
        <dbReference type="EMBL" id="PLX17117.1"/>
    </source>
</evidence>
<organism evidence="1 2">
    <name type="scientific">Muiribacterium halophilum</name>
    <dbReference type="NCBI Taxonomy" id="2053465"/>
    <lineage>
        <taxon>Bacteria</taxon>
        <taxon>Candidatus Muiribacteriota</taxon>
        <taxon>Candidatus Muiribacteriia</taxon>
        <taxon>Candidatus Muiribacteriales</taxon>
        <taxon>Candidatus Muiribacteriaceae</taxon>
        <taxon>Candidatus Muiribacterium</taxon>
    </lineage>
</organism>
<dbReference type="EMBL" id="PKTG01000095">
    <property type="protein sequence ID" value="PLX17117.1"/>
    <property type="molecule type" value="Genomic_DNA"/>
</dbReference>
<dbReference type="InterPro" id="IPR016024">
    <property type="entry name" value="ARM-type_fold"/>
</dbReference>
<dbReference type="GO" id="GO:0016491">
    <property type="term" value="F:oxidoreductase activity"/>
    <property type="evidence" value="ECO:0007669"/>
    <property type="project" value="TreeGrafter"/>
</dbReference>
<dbReference type="Pfam" id="PF13646">
    <property type="entry name" value="HEAT_2"/>
    <property type="match status" value="3"/>
</dbReference>
<dbReference type="InterPro" id="IPR011989">
    <property type="entry name" value="ARM-like"/>
</dbReference>
<dbReference type="PANTHER" id="PTHR12697">
    <property type="entry name" value="PBS LYASE HEAT-LIKE PROTEIN"/>
    <property type="match status" value="1"/>
</dbReference>
<protein>
    <recommendedName>
        <fullName evidence="3">HEAT repeat domain-containing protein</fullName>
    </recommendedName>
</protein>